<dbReference type="PANTHER" id="PTHR24110">
    <property type="entry name" value="CENTROSOMAL PROTEIN OF 78 KDA"/>
    <property type="match status" value="1"/>
</dbReference>
<keyword evidence="3" id="KW-1185">Reference proteome</keyword>
<feature type="compositionally biased region" description="Basic and acidic residues" evidence="1">
    <location>
        <begin position="903"/>
        <end position="912"/>
    </location>
</feature>
<dbReference type="PANTHER" id="PTHR24110:SF3">
    <property type="entry name" value="CENTROSOMAL PROTEIN OF 78 KDA"/>
    <property type="match status" value="1"/>
</dbReference>
<dbReference type="AlphaFoldDB" id="A0A8T1LSX5"/>
<organism evidence="2 3">
    <name type="scientific">Clonorchis sinensis</name>
    <name type="common">Chinese liver fluke</name>
    <dbReference type="NCBI Taxonomy" id="79923"/>
    <lineage>
        <taxon>Eukaryota</taxon>
        <taxon>Metazoa</taxon>
        <taxon>Spiralia</taxon>
        <taxon>Lophotrochozoa</taxon>
        <taxon>Platyhelminthes</taxon>
        <taxon>Trematoda</taxon>
        <taxon>Digenea</taxon>
        <taxon>Opisthorchiida</taxon>
        <taxon>Opisthorchiata</taxon>
        <taxon>Opisthorchiidae</taxon>
        <taxon>Clonorchis</taxon>
    </lineage>
</organism>
<reference evidence="2 3" key="1">
    <citation type="journal article" date="2018" name="Biotechnol. Adv.">
        <title>Improved genomic resources and new bioinformatic workflow for the carcinogenic parasite Clonorchis sinensis: Biotechnological implications.</title>
        <authorList>
            <person name="Wang D."/>
            <person name="Korhonen P.K."/>
            <person name="Gasser R.B."/>
            <person name="Young N.D."/>
        </authorList>
    </citation>
    <scope>NUCLEOTIDE SEQUENCE [LARGE SCALE GENOMIC DNA]</scope>
    <source>
        <strain evidence="2">Cs-k2</strain>
    </source>
</reference>
<feature type="region of interest" description="Disordered" evidence="1">
    <location>
        <begin position="376"/>
        <end position="451"/>
    </location>
</feature>
<proteinExistence type="predicted"/>
<dbReference type="EMBL" id="NIRI02000077">
    <property type="protein sequence ID" value="KAG5441044.1"/>
    <property type="molecule type" value="Genomic_DNA"/>
</dbReference>
<protein>
    <submittedName>
        <fullName evidence="2">Centrosomal protein of 78 kDa</fullName>
    </submittedName>
</protein>
<dbReference type="GO" id="GO:0044782">
    <property type="term" value="P:cilium organization"/>
    <property type="evidence" value="ECO:0007669"/>
    <property type="project" value="TreeGrafter"/>
</dbReference>
<feature type="compositionally biased region" description="Polar residues" evidence="1">
    <location>
        <begin position="382"/>
        <end position="401"/>
    </location>
</feature>
<feature type="region of interest" description="Disordered" evidence="1">
    <location>
        <begin position="497"/>
        <end position="564"/>
    </location>
</feature>
<feature type="region of interest" description="Disordered" evidence="1">
    <location>
        <begin position="594"/>
        <end position="622"/>
    </location>
</feature>
<dbReference type="InterPro" id="IPR032675">
    <property type="entry name" value="LRR_dom_sf"/>
</dbReference>
<feature type="compositionally biased region" description="Polar residues" evidence="1">
    <location>
        <begin position="506"/>
        <end position="515"/>
    </location>
</feature>
<feature type="region of interest" description="Disordered" evidence="1">
    <location>
        <begin position="891"/>
        <end position="930"/>
    </location>
</feature>
<sequence length="1067" mass="119027">MILNDKEKLKYGEDFKAFYDIACASQNTYPIHSVTSNLCEGIFDINIDKIRLCDWGPVIQSIEINRTLNHIGFRSCHASRSECPVTKPRRPAPAWLSNSKILRSICQAVASSLQITAALVFLELKNIPLIQADVNCLCKGIANNRTLRHLSFSGCPIGDAGIAEICRALRHAPDLATVNISGCQITQIGAAHIAELIKHQTIKRHTAAWQDSLRYRYPALDQLGGLRRITMNDNPRLGDSGSIRIAESLFDDLWVKAVDLQACNLSDRSAMTWLRVLTGTPSTLLFGKPETSQLPEECRGNHSLAVVDLRRNPNISREILRAVTERALLNSEGKQTEFNWLKTCIPGSPEDSRYGITAFKWPGMTGFRERRRKLRTCLKTTPASKPATNTSAIRRPSSAQPQRERSNVTVKRYRSRSAHSTTSPFAPHHRPNEGRRTSSSTPLSNSRRISARAVWKPPGVVHDKHSVHSQISRAIIKRIYTFPNLKPAGILNSLHAQPKSRMSCRPNKSPSTVPLSTPHVERLTPTSHSSGRRPRSGNNAPSIQHSFQQNHHRREQGRLGSSQKNFGALHGPHSLHCQLRQLMGRVTQLEEQLNKESSRPPAPVLTKQTLDAGDSVSPRTPVNGEIMGRLNELVRYVQPILGTLQSNPISGQPLSSDMNLDQLRRHLQQLCVLVKRFNAGTEESKTSSQPESYEFDVSHNERTRHYHLVHQKIQTKPNVSNSLNDVSVEPSHNSATRVLGTADLYLPRMNDPEDNSMFRTSLNVAKVDSLSSMDTSVEKEIPSDAPNQGNKPTSEAQLIIEKDENCPETQGNNNNHFVCSVKETQCDPVRHQDTLASTLERSWKKRIMKEQYRKDSITGARSPEDLIRLQSEADRIFAELKAETLKADKSIPEGDTRSLSGYVHRDPGEVREGNNFTDNDSKQDSAEVERDRTLNIKKEYEKGEDDFGETITDDEESIQLWSKAQSVLSKVGSTKAATPNFGSNKSGCSGRSYEPKNLAIDNTEDSDLSLNSTNDLNDLICEYSELDEDELTFVDLTNDEYNLSSSRLSGQVPSIGKSSGTTPLFVK</sequence>
<evidence type="ECO:0000256" key="1">
    <source>
        <dbReference type="SAM" id="MobiDB-lite"/>
    </source>
</evidence>
<reference evidence="2 3" key="2">
    <citation type="journal article" date="2021" name="Genomics">
        <title>High-quality reference genome for Clonorchis sinensis.</title>
        <authorList>
            <person name="Young N.D."/>
            <person name="Stroehlein A.J."/>
            <person name="Kinkar L."/>
            <person name="Wang T."/>
            <person name="Sohn W.M."/>
            <person name="Chang B.C.H."/>
            <person name="Kaur P."/>
            <person name="Weisz D."/>
            <person name="Dudchenko O."/>
            <person name="Aiden E.L."/>
            <person name="Korhonen P.K."/>
            <person name="Gasser R.B."/>
        </authorList>
    </citation>
    <scope>NUCLEOTIDE SEQUENCE [LARGE SCALE GENOMIC DNA]</scope>
    <source>
        <strain evidence="2">Cs-k2</strain>
    </source>
</reference>
<gene>
    <name evidence="2" type="ORF">CSKR_202068</name>
</gene>
<feature type="region of interest" description="Disordered" evidence="1">
    <location>
        <begin position="1045"/>
        <end position="1067"/>
    </location>
</feature>
<dbReference type="GO" id="GO:0005813">
    <property type="term" value="C:centrosome"/>
    <property type="evidence" value="ECO:0007669"/>
    <property type="project" value="TreeGrafter"/>
</dbReference>
<feature type="compositionally biased region" description="Basic and acidic residues" evidence="1">
    <location>
        <begin position="919"/>
        <end position="930"/>
    </location>
</feature>
<dbReference type="SUPFAM" id="SSF52047">
    <property type="entry name" value="RNI-like"/>
    <property type="match status" value="1"/>
</dbReference>
<dbReference type="PRINTS" id="PR02062">
    <property type="entry name" value="CENTROSOME78"/>
</dbReference>
<evidence type="ECO:0000313" key="3">
    <source>
        <dbReference type="Proteomes" id="UP000286415"/>
    </source>
</evidence>
<dbReference type="GO" id="GO:0036064">
    <property type="term" value="C:ciliary basal body"/>
    <property type="evidence" value="ECO:0007669"/>
    <property type="project" value="TreeGrafter"/>
</dbReference>
<dbReference type="Gene3D" id="3.80.10.10">
    <property type="entry name" value="Ribonuclease Inhibitor"/>
    <property type="match status" value="1"/>
</dbReference>
<dbReference type="InterPro" id="IPR026212">
    <property type="entry name" value="Cep78"/>
</dbReference>
<dbReference type="OrthoDB" id="78308at2759"/>
<dbReference type="Proteomes" id="UP000286415">
    <property type="component" value="Unassembled WGS sequence"/>
</dbReference>
<name>A0A8T1LSX5_CLOSI</name>
<dbReference type="InterPro" id="IPR001611">
    <property type="entry name" value="Leu-rich_rpt"/>
</dbReference>
<accession>A0A8T1LSX5</accession>
<comment type="caution">
    <text evidence="2">The sequence shown here is derived from an EMBL/GenBank/DDBJ whole genome shotgun (WGS) entry which is preliminary data.</text>
</comment>
<dbReference type="SMART" id="SM00368">
    <property type="entry name" value="LRR_RI"/>
    <property type="match status" value="3"/>
</dbReference>
<feature type="compositionally biased region" description="Polar residues" evidence="1">
    <location>
        <begin position="437"/>
        <end position="448"/>
    </location>
</feature>
<dbReference type="Pfam" id="PF13516">
    <property type="entry name" value="LRR_6"/>
    <property type="match status" value="1"/>
</dbReference>
<evidence type="ECO:0000313" key="2">
    <source>
        <dbReference type="EMBL" id="KAG5441044.1"/>
    </source>
</evidence>
<feature type="compositionally biased region" description="Polar residues" evidence="1">
    <location>
        <begin position="536"/>
        <end position="549"/>
    </location>
</feature>